<dbReference type="InterPro" id="IPR011059">
    <property type="entry name" value="Metal-dep_hydrolase_composite"/>
</dbReference>
<proteinExistence type="predicted"/>
<dbReference type="InterPro" id="IPR020043">
    <property type="entry name" value="Deacetylase_Atu3266-like"/>
</dbReference>
<accession>A0A644SZK6</accession>
<dbReference type="PANTHER" id="PTHR42717:SF1">
    <property type="entry name" value="IMIDAZOLONEPROPIONASE AND RELATED AMIDOHYDROLASES"/>
    <property type="match status" value="1"/>
</dbReference>
<sequence>MADLVIRNGTVLDLANKRDLKADVGIDNGKIVDVAKEGQFRQTIDASGCLVCPGLIDYHLHLSPLAEIGVDGELACFPSGVTIAVDCGSAGAATYEGHRPALLSSKLTAKAFLHVCSAGLATGQYHENPDPRHWDRKKIHRLFEKYPDDLIGLKVRLGKEIVGSLGLSPLEEAVKLGDELSVPVMVHCSDPPSAMSDLLSILRRGDTITHAFQDQGDSILDKCGRISNAAYKARERGVIFDVANANIHFSYSVARQAISENFLPDTISTDLTTRSLYKRPAVFNLAFVLSKYLNMGMPLEQVIACVTSNPARILGCSDDIGQLGHGADADVAVFKLIEKDTDFGDRKGEILKGRLLLKPMMTIKRGEIVYRDLEF</sequence>
<dbReference type="Pfam" id="PF01979">
    <property type="entry name" value="Amidohydro_1"/>
    <property type="match status" value="1"/>
</dbReference>
<evidence type="ECO:0000313" key="2">
    <source>
        <dbReference type="EMBL" id="MPL59697.1"/>
    </source>
</evidence>
<gene>
    <name evidence="2" type="ORF">SDC9_05252</name>
</gene>
<dbReference type="PANTHER" id="PTHR42717">
    <property type="entry name" value="DIHYDROOROTASE-RELATED"/>
    <property type="match status" value="1"/>
</dbReference>
<dbReference type="AlphaFoldDB" id="A0A644SZK6"/>
<dbReference type="GO" id="GO:0019213">
    <property type="term" value="F:deacetylase activity"/>
    <property type="evidence" value="ECO:0007669"/>
    <property type="project" value="InterPro"/>
</dbReference>
<dbReference type="SUPFAM" id="SSF51556">
    <property type="entry name" value="Metallo-dependent hydrolases"/>
    <property type="match status" value="1"/>
</dbReference>
<dbReference type="Gene3D" id="3.20.20.140">
    <property type="entry name" value="Metal-dependent hydrolases"/>
    <property type="match status" value="1"/>
</dbReference>
<dbReference type="EMBL" id="VSSQ01000010">
    <property type="protein sequence ID" value="MPL59697.1"/>
    <property type="molecule type" value="Genomic_DNA"/>
</dbReference>
<organism evidence="2">
    <name type="scientific">bioreactor metagenome</name>
    <dbReference type="NCBI Taxonomy" id="1076179"/>
    <lineage>
        <taxon>unclassified sequences</taxon>
        <taxon>metagenomes</taxon>
        <taxon>ecological metagenomes</taxon>
    </lineage>
</organism>
<dbReference type="Gene3D" id="2.30.40.10">
    <property type="entry name" value="Urease, subunit C, domain 1"/>
    <property type="match status" value="1"/>
</dbReference>
<dbReference type="GO" id="GO:0016810">
    <property type="term" value="F:hydrolase activity, acting on carbon-nitrogen (but not peptide) bonds"/>
    <property type="evidence" value="ECO:0007669"/>
    <property type="project" value="InterPro"/>
</dbReference>
<feature type="domain" description="Amidohydrolase-related" evidence="1">
    <location>
        <begin position="50"/>
        <end position="341"/>
    </location>
</feature>
<reference evidence="2" key="1">
    <citation type="submission" date="2019-08" db="EMBL/GenBank/DDBJ databases">
        <authorList>
            <person name="Kucharzyk K."/>
            <person name="Murdoch R.W."/>
            <person name="Higgins S."/>
            <person name="Loffler F."/>
        </authorList>
    </citation>
    <scope>NUCLEOTIDE SEQUENCE</scope>
</reference>
<evidence type="ECO:0000259" key="1">
    <source>
        <dbReference type="Pfam" id="PF01979"/>
    </source>
</evidence>
<protein>
    <submittedName>
        <fullName evidence="2">Deacetylase</fullName>
        <ecNumber evidence="2">3.1.1.-</ecNumber>
    </submittedName>
</protein>
<dbReference type="InterPro" id="IPR006680">
    <property type="entry name" value="Amidohydro-rel"/>
</dbReference>
<dbReference type="InterPro" id="IPR032466">
    <property type="entry name" value="Metal_Hydrolase"/>
</dbReference>
<keyword evidence="2" id="KW-0378">Hydrolase</keyword>
<dbReference type="EC" id="3.1.1.-" evidence="2"/>
<dbReference type="SUPFAM" id="SSF51338">
    <property type="entry name" value="Composite domain of metallo-dependent hydrolases"/>
    <property type="match status" value="1"/>
</dbReference>
<name>A0A644SZK6_9ZZZZ</name>
<comment type="caution">
    <text evidence="2">The sequence shown here is derived from an EMBL/GenBank/DDBJ whole genome shotgun (WGS) entry which is preliminary data.</text>
</comment>